<protein>
    <submittedName>
        <fullName evidence="1">Uncharacterized protein</fullName>
    </submittedName>
</protein>
<proteinExistence type="predicted"/>
<evidence type="ECO:0000313" key="1">
    <source>
        <dbReference type="EMBL" id="GKV18323.1"/>
    </source>
</evidence>
<name>A0AAV5JUJ5_9ROSI</name>
<evidence type="ECO:0000313" key="2">
    <source>
        <dbReference type="Proteomes" id="UP001054252"/>
    </source>
</evidence>
<organism evidence="1 2">
    <name type="scientific">Rubroshorea leprosula</name>
    <dbReference type="NCBI Taxonomy" id="152421"/>
    <lineage>
        <taxon>Eukaryota</taxon>
        <taxon>Viridiplantae</taxon>
        <taxon>Streptophyta</taxon>
        <taxon>Embryophyta</taxon>
        <taxon>Tracheophyta</taxon>
        <taxon>Spermatophyta</taxon>
        <taxon>Magnoliopsida</taxon>
        <taxon>eudicotyledons</taxon>
        <taxon>Gunneridae</taxon>
        <taxon>Pentapetalae</taxon>
        <taxon>rosids</taxon>
        <taxon>malvids</taxon>
        <taxon>Malvales</taxon>
        <taxon>Dipterocarpaceae</taxon>
        <taxon>Rubroshorea</taxon>
    </lineage>
</organism>
<accession>A0AAV5JUJ5</accession>
<dbReference type="AlphaFoldDB" id="A0AAV5JUJ5"/>
<gene>
    <name evidence="1" type="ORF">SLEP1_g28721</name>
</gene>
<dbReference type="EMBL" id="BPVZ01000050">
    <property type="protein sequence ID" value="GKV18323.1"/>
    <property type="molecule type" value="Genomic_DNA"/>
</dbReference>
<sequence>MGLLSAAAELGSLECGCPVRDEGFPANKWFQIGEKGSQN</sequence>
<reference evidence="1 2" key="1">
    <citation type="journal article" date="2021" name="Commun. Biol.">
        <title>The genome of Shorea leprosula (Dipterocarpaceae) highlights the ecological relevance of drought in aseasonal tropical rainforests.</title>
        <authorList>
            <person name="Ng K.K.S."/>
            <person name="Kobayashi M.J."/>
            <person name="Fawcett J.A."/>
            <person name="Hatakeyama M."/>
            <person name="Paape T."/>
            <person name="Ng C.H."/>
            <person name="Ang C.C."/>
            <person name="Tnah L.H."/>
            <person name="Lee C.T."/>
            <person name="Nishiyama T."/>
            <person name="Sese J."/>
            <person name="O'Brien M.J."/>
            <person name="Copetti D."/>
            <person name="Mohd Noor M.I."/>
            <person name="Ong R.C."/>
            <person name="Putra M."/>
            <person name="Sireger I.Z."/>
            <person name="Indrioko S."/>
            <person name="Kosugi Y."/>
            <person name="Izuno A."/>
            <person name="Isagi Y."/>
            <person name="Lee S.L."/>
            <person name="Shimizu K.K."/>
        </authorList>
    </citation>
    <scope>NUCLEOTIDE SEQUENCE [LARGE SCALE GENOMIC DNA]</scope>
    <source>
        <strain evidence="1">214</strain>
    </source>
</reference>
<dbReference type="Proteomes" id="UP001054252">
    <property type="component" value="Unassembled WGS sequence"/>
</dbReference>
<keyword evidence="2" id="KW-1185">Reference proteome</keyword>
<comment type="caution">
    <text evidence="1">The sequence shown here is derived from an EMBL/GenBank/DDBJ whole genome shotgun (WGS) entry which is preliminary data.</text>
</comment>